<keyword evidence="9" id="KW-1185">Reference proteome</keyword>
<dbReference type="Proteomes" id="UP000002420">
    <property type="component" value="Chromosome"/>
</dbReference>
<evidence type="ECO:0000313" key="9">
    <source>
        <dbReference type="Proteomes" id="UP000002420"/>
    </source>
</evidence>
<feature type="transmembrane region" description="Helical" evidence="7">
    <location>
        <begin position="48"/>
        <end position="69"/>
    </location>
</feature>
<dbReference type="EMBL" id="CP001089">
    <property type="protein sequence ID" value="ACD95220.1"/>
    <property type="molecule type" value="Genomic_DNA"/>
</dbReference>
<gene>
    <name evidence="8" type="ordered locus">Glov_1503</name>
</gene>
<dbReference type="AlphaFoldDB" id="B3E8V2"/>
<feature type="transmembrane region" description="Helical" evidence="7">
    <location>
        <begin position="81"/>
        <end position="106"/>
    </location>
</feature>
<name>B3E8V2_TRIL1</name>
<dbReference type="GO" id="GO:0005886">
    <property type="term" value="C:plasma membrane"/>
    <property type="evidence" value="ECO:0007669"/>
    <property type="project" value="UniProtKB-SubCell"/>
</dbReference>
<dbReference type="Pfam" id="PF13440">
    <property type="entry name" value="Polysacc_synt_3"/>
    <property type="match status" value="1"/>
</dbReference>
<feature type="transmembrane region" description="Helical" evidence="7">
    <location>
        <begin position="121"/>
        <end position="144"/>
    </location>
</feature>
<evidence type="ECO:0000256" key="7">
    <source>
        <dbReference type="SAM" id="Phobius"/>
    </source>
</evidence>
<accession>B3E8V2</accession>
<keyword evidence="5 7" id="KW-1133">Transmembrane helix</keyword>
<dbReference type="STRING" id="398767.Glov_1503"/>
<feature type="transmembrane region" description="Helical" evidence="7">
    <location>
        <begin position="366"/>
        <end position="386"/>
    </location>
</feature>
<feature type="transmembrane region" description="Helical" evidence="7">
    <location>
        <begin position="12"/>
        <end position="36"/>
    </location>
</feature>
<proteinExistence type="inferred from homology"/>
<evidence type="ECO:0000256" key="1">
    <source>
        <dbReference type="ARBA" id="ARBA00004651"/>
    </source>
</evidence>
<dbReference type="RefSeq" id="WP_012469562.1">
    <property type="nucleotide sequence ID" value="NC_010814.1"/>
</dbReference>
<dbReference type="PANTHER" id="PTHR30250:SF10">
    <property type="entry name" value="LIPOPOLYSACCHARIDE BIOSYNTHESIS PROTEIN WZXC"/>
    <property type="match status" value="1"/>
</dbReference>
<evidence type="ECO:0000256" key="3">
    <source>
        <dbReference type="ARBA" id="ARBA00022475"/>
    </source>
</evidence>
<feature type="transmembrane region" description="Helical" evidence="7">
    <location>
        <begin position="170"/>
        <end position="196"/>
    </location>
</feature>
<protein>
    <submittedName>
        <fullName evidence="8">Polysaccharide biosynthesis protein</fullName>
    </submittedName>
</protein>
<feature type="transmembrane region" description="Helical" evidence="7">
    <location>
        <begin position="392"/>
        <end position="412"/>
    </location>
</feature>
<reference evidence="8 9" key="1">
    <citation type="submission" date="2008-05" db="EMBL/GenBank/DDBJ databases">
        <title>Complete sequence of chromosome of Geobacter lovleyi SZ.</title>
        <authorList>
            <consortium name="US DOE Joint Genome Institute"/>
            <person name="Lucas S."/>
            <person name="Copeland A."/>
            <person name="Lapidus A."/>
            <person name="Glavina del Rio T."/>
            <person name="Dalin E."/>
            <person name="Tice H."/>
            <person name="Bruce D."/>
            <person name="Goodwin L."/>
            <person name="Pitluck S."/>
            <person name="Chertkov O."/>
            <person name="Meincke L."/>
            <person name="Brettin T."/>
            <person name="Detter J.C."/>
            <person name="Han C."/>
            <person name="Tapia R."/>
            <person name="Kuske C.R."/>
            <person name="Schmutz J."/>
            <person name="Larimer F."/>
            <person name="Land M."/>
            <person name="Hauser L."/>
            <person name="Kyrpides N."/>
            <person name="Mikhailova N."/>
            <person name="Sung Y."/>
            <person name="Fletcher K.E."/>
            <person name="Ritalahti K.M."/>
            <person name="Loeffler F.E."/>
            <person name="Richardson P."/>
        </authorList>
    </citation>
    <scope>NUCLEOTIDE SEQUENCE [LARGE SCALE GENOMIC DNA]</scope>
    <source>
        <strain evidence="9">ATCC BAA-1151 / DSM 17278 / SZ</strain>
    </source>
</reference>
<dbReference type="KEGG" id="glo:Glov_1503"/>
<sequence length="421" mass="47325">MLKLTKPKSEFARNVITLMTGTTIAQIIPIAISPILSRLYSPADFGLFAFYMSIVGIISVIATGRYEMAIMMPSKDEDDEVIIIVFVATVMMMLVTLICFVLFVVFNKQVASMLNRPEISGWLYIAPFSVIITGLYQTLNYLLIRQSKFKQLSINKVCFSAISGPSQVGLGLLGFGALGMLASNIGAYLITIWMIFRSSEIRGFFKPCGRKQAEYIAIKYIRYPKYDIPAILINIVSNQLPLLAMGKYLGLGLLGNYSLMNKIVMAPIGLISNSILDVFKQRATEDYLKHGNCKDIYIKVFFKLLMLGAVPTCILAFFAPAIFSFVFGNQWRDAGVIAQILAPSYLLNFLVNPLSYTFQVTQRQNLNLFFNVLFFVMMTSAVVLGVKENNHFRFIFYISVVQCVNYSIYLYVSYRLARGGK</sequence>
<feature type="transmembrane region" description="Helical" evidence="7">
    <location>
        <begin position="300"/>
        <end position="328"/>
    </location>
</feature>
<keyword evidence="6 7" id="KW-0472">Membrane</keyword>
<organism evidence="8 9">
    <name type="scientific">Trichlorobacter lovleyi (strain ATCC BAA-1151 / DSM 17278 / SZ)</name>
    <name type="common">Geobacter lovleyi</name>
    <dbReference type="NCBI Taxonomy" id="398767"/>
    <lineage>
        <taxon>Bacteria</taxon>
        <taxon>Pseudomonadati</taxon>
        <taxon>Thermodesulfobacteriota</taxon>
        <taxon>Desulfuromonadia</taxon>
        <taxon>Geobacterales</taxon>
        <taxon>Geobacteraceae</taxon>
        <taxon>Trichlorobacter</taxon>
    </lineage>
</organism>
<evidence type="ECO:0000256" key="4">
    <source>
        <dbReference type="ARBA" id="ARBA00022692"/>
    </source>
</evidence>
<keyword evidence="3" id="KW-1003">Cell membrane</keyword>
<dbReference type="HOGENOM" id="CLU_037830_0_0_7"/>
<dbReference type="OrthoDB" id="3831435at2"/>
<comment type="subcellular location">
    <subcellularLocation>
        <location evidence="1">Cell membrane</location>
        <topology evidence="1">Multi-pass membrane protein</topology>
    </subcellularLocation>
</comment>
<feature type="transmembrane region" description="Helical" evidence="7">
    <location>
        <begin position="334"/>
        <end position="354"/>
    </location>
</feature>
<evidence type="ECO:0000256" key="6">
    <source>
        <dbReference type="ARBA" id="ARBA00023136"/>
    </source>
</evidence>
<dbReference type="eggNOG" id="COG2244">
    <property type="taxonomic scope" value="Bacteria"/>
</dbReference>
<evidence type="ECO:0000256" key="5">
    <source>
        <dbReference type="ARBA" id="ARBA00022989"/>
    </source>
</evidence>
<dbReference type="InterPro" id="IPR050833">
    <property type="entry name" value="Poly_Biosynth_Transport"/>
</dbReference>
<keyword evidence="4 7" id="KW-0812">Transmembrane</keyword>
<dbReference type="PANTHER" id="PTHR30250">
    <property type="entry name" value="PST FAMILY PREDICTED COLANIC ACID TRANSPORTER"/>
    <property type="match status" value="1"/>
</dbReference>
<evidence type="ECO:0000313" key="8">
    <source>
        <dbReference type="EMBL" id="ACD95220.1"/>
    </source>
</evidence>
<comment type="similarity">
    <text evidence="2">Belongs to the polysaccharide synthase family.</text>
</comment>
<evidence type="ECO:0000256" key="2">
    <source>
        <dbReference type="ARBA" id="ARBA00007430"/>
    </source>
</evidence>